<dbReference type="GO" id="GO:0006629">
    <property type="term" value="P:lipid metabolic process"/>
    <property type="evidence" value="ECO:0007669"/>
    <property type="project" value="InterPro"/>
</dbReference>
<dbReference type="PATRIC" id="fig|1961.12.peg.5187"/>
<dbReference type="OrthoDB" id="8871309at2"/>
<dbReference type="InterPro" id="IPR029058">
    <property type="entry name" value="AB_hydrolase_fold"/>
</dbReference>
<dbReference type="Pfam" id="PF02450">
    <property type="entry name" value="LCAT"/>
    <property type="match status" value="1"/>
</dbReference>
<dbReference type="GO" id="GO:0008374">
    <property type="term" value="F:O-acyltransferase activity"/>
    <property type="evidence" value="ECO:0007669"/>
    <property type="project" value="InterPro"/>
</dbReference>
<gene>
    <name evidence="1" type="ORF">ADK75_23100</name>
</gene>
<dbReference type="InterPro" id="IPR003386">
    <property type="entry name" value="LACT/PDAT_acylTrfase"/>
</dbReference>
<dbReference type="AlphaFoldDB" id="A0A0L8MAT8"/>
<reference evidence="2" key="1">
    <citation type="submission" date="2015-07" db="EMBL/GenBank/DDBJ databases">
        <authorList>
            <consortium name="Consortium for Microbial Forensics and Genomics (microFORGE)"/>
            <person name="Knight B.M."/>
            <person name="Roberts D.P."/>
            <person name="Lin D."/>
            <person name="Hari K."/>
            <person name="Fletcher J."/>
            <person name="Melcher U."/>
            <person name="Blagden T."/>
            <person name="Winegar R.A."/>
        </authorList>
    </citation>
    <scope>NUCLEOTIDE SEQUENCE [LARGE SCALE GENOMIC DNA]</scope>
    <source>
        <strain evidence="2">NRRL B-1447</strain>
    </source>
</reference>
<dbReference type="Gene3D" id="3.40.50.1820">
    <property type="entry name" value="alpha/beta hydrolase"/>
    <property type="match status" value="1"/>
</dbReference>
<evidence type="ECO:0000313" key="2">
    <source>
        <dbReference type="Proteomes" id="UP000037084"/>
    </source>
</evidence>
<dbReference type="SUPFAM" id="SSF53474">
    <property type="entry name" value="alpha/beta-Hydrolases"/>
    <property type="match status" value="1"/>
</dbReference>
<dbReference type="PANTHER" id="PTHR11440">
    <property type="entry name" value="LECITHIN-CHOLESTEROL ACYLTRANSFERASE-RELATED"/>
    <property type="match status" value="1"/>
</dbReference>
<accession>A0A0L8MAT8</accession>
<protein>
    <submittedName>
        <fullName evidence="1">Uncharacterized protein</fullName>
    </submittedName>
</protein>
<comment type="caution">
    <text evidence="1">The sequence shown here is derived from an EMBL/GenBank/DDBJ whole genome shotgun (WGS) entry which is preliminary data.</text>
</comment>
<organism evidence="1 2">
    <name type="scientific">Streptomyces virginiae</name>
    <name type="common">Streptomyces cinnamonensis</name>
    <dbReference type="NCBI Taxonomy" id="1961"/>
    <lineage>
        <taxon>Bacteria</taxon>
        <taxon>Bacillati</taxon>
        <taxon>Actinomycetota</taxon>
        <taxon>Actinomycetes</taxon>
        <taxon>Kitasatosporales</taxon>
        <taxon>Streptomycetaceae</taxon>
        <taxon>Streptomyces</taxon>
    </lineage>
</organism>
<dbReference type="RefSeq" id="WP_053173501.1">
    <property type="nucleotide sequence ID" value="NZ_LGUV01000336.1"/>
</dbReference>
<proteinExistence type="predicted"/>
<evidence type="ECO:0000313" key="1">
    <source>
        <dbReference type="EMBL" id="KOG47532.1"/>
    </source>
</evidence>
<dbReference type="Proteomes" id="UP000037084">
    <property type="component" value="Unassembled WGS sequence"/>
</dbReference>
<name>A0A0L8MAT8_STRVG</name>
<dbReference type="EMBL" id="LGUV01000336">
    <property type="protein sequence ID" value="KOG47532.1"/>
    <property type="molecule type" value="Genomic_DNA"/>
</dbReference>
<sequence>MTTPQDPQDIGDQFLLGDTATRLSLLRSPDHTGALRRFLGARAYSELVDLAGPLPQEHLSTTAGSSLVFVPGVMGSVLVSRGLSGVWWLDLKNRRRIDSLALAPDGVNDAHASFKITPAALDMLYEGFLIAAAAHQAHDPHDFPYDWRKPLATSADELHQAILATSADTPGQPVHVVAHSMGGLVVRTALMRHPDLWNHVGKIVFIGTPHYGSPAIGGYLKNHLWGFELLALLGRYLSRDTFRSLTGVLSLLPAPAGTYPSSTAESGERYDHPCADFDLYDATAWHLKLTPAQQLQLQARLDDARRSHQDLHQWHRTLDQGLRDRMAIIAGTGFKTLFRLAYTKRGKLWHQMDRITSRHPGDPHRDGDGRVPLASATLTSIAEIRYINGEHASLPNLPDVQRDVWNFLADRPMRLAETPAAALEEHLGDVGQKTSALALPHIPGQRPLDDPGYLNFTSPTTAAMTELERLLEVGELPDFMRTRLL</sequence>